<gene>
    <name evidence="2" type="primary">OJ1705_C03.120</name>
</gene>
<feature type="region of interest" description="Disordered" evidence="1">
    <location>
        <begin position="1"/>
        <end position="55"/>
    </location>
</feature>
<evidence type="ECO:0000256" key="1">
    <source>
        <dbReference type="SAM" id="MobiDB-lite"/>
    </source>
</evidence>
<reference evidence="3" key="2">
    <citation type="journal article" date="2008" name="Nucleic Acids Res.">
        <title>The rice annotation project database (RAP-DB): 2008 update.</title>
        <authorList>
            <consortium name="The rice annotation project (RAP)"/>
        </authorList>
    </citation>
    <scope>GENOME REANNOTATION</scope>
    <source>
        <strain evidence="3">cv. Nipponbare</strain>
    </source>
</reference>
<dbReference type="AlphaFoldDB" id="Q8GVV4"/>
<reference evidence="3" key="1">
    <citation type="journal article" date="2005" name="Nature">
        <title>The map-based sequence of the rice genome.</title>
        <authorList>
            <consortium name="International rice genome sequencing project (IRGSP)"/>
            <person name="Matsumoto T."/>
            <person name="Wu J."/>
            <person name="Kanamori H."/>
            <person name="Katayose Y."/>
            <person name="Fujisawa M."/>
            <person name="Namiki N."/>
            <person name="Mizuno H."/>
            <person name="Yamamoto K."/>
            <person name="Antonio B.A."/>
            <person name="Baba T."/>
            <person name="Sakata K."/>
            <person name="Nagamura Y."/>
            <person name="Aoki H."/>
            <person name="Arikawa K."/>
            <person name="Arita K."/>
            <person name="Bito T."/>
            <person name="Chiden Y."/>
            <person name="Fujitsuka N."/>
            <person name="Fukunaka R."/>
            <person name="Hamada M."/>
            <person name="Harada C."/>
            <person name="Hayashi A."/>
            <person name="Hijishita S."/>
            <person name="Honda M."/>
            <person name="Hosokawa S."/>
            <person name="Ichikawa Y."/>
            <person name="Idonuma A."/>
            <person name="Iijima M."/>
            <person name="Ikeda M."/>
            <person name="Ikeno M."/>
            <person name="Ito K."/>
            <person name="Ito S."/>
            <person name="Ito T."/>
            <person name="Ito Y."/>
            <person name="Ito Y."/>
            <person name="Iwabuchi A."/>
            <person name="Kamiya K."/>
            <person name="Karasawa W."/>
            <person name="Kurita K."/>
            <person name="Katagiri S."/>
            <person name="Kikuta A."/>
            <person name="Kobayashi H."/>
            <person name="Kobayashi N."/>
            <person name="Machita K."/>
            <person name="Maehara T."/>
            <person name="Masukawa M."/>
            <person name="Mizubayashi T."/>
            <person name="Mukai Y."/>
            <person name="Nagasaki H."/>
            <person name="Nagata Y."/>
            <person name="Naito S."/>
            <person name="Nakashima M."/>
            <person name="Nakama Y."/>
            <person name="Nakamichi Y."/>
            <person name="Nakamura M."/>
            <person name="Meguro A."/>
            <person name="Negishi M."/>
            <person name="Ohta I."/>
            <person name="Ohta T."/>
            <person name="Okamoto M."/>
            <person name="Ono N."/>
            <person name="Saji S."/>
            <person name="Sakaguchi M."/>
            <person name="Sakai K."/>
            <person name="Shibata M."/>
            <person name="Shimokawa T."/>
            <person name="Song J."/>
            <person name="Takazaki Y."/>
            <person name="Terasawa K."/>
            <person name="Tsugane M."/>
            <person name="Tsuji K."/>
            <person name="Ueda S."/>
            <person name="Waki K."/>
            <person name="Yamagata H."/>
            <person name="Yamamoto M."/>
            <person name="Yamamoto S."/>
            <person name="Yamane H."/>
            <person name="Yoshiki S."/>
            <person name="Yoshihara R."/>
            <person name="Yukawa K."/>
            <person name="Zhong H."/>
            <person name="Yano M."/>
            <person name="Yuan Q."/>
            <person name="Ouyang S."/>
            <person name="Liu J."/>
            <person name="Jones K.M."/>
            <person name="Gansberger K."/>
            <person name="Moffat K."/>
            <person name="Hill J."/>
            <person name="Bera J."/>
            <person name="Fadrosh D."/>
            <person name="Jin S."/>
            <person name="Johri S."/>
            <person name="Kim M."/>
            <person name="Overton L."/>
            <person name="Reardon M."/>
            <person name="Tsitrin T."/>
            <person name="Vuong H."/>
            <person name="Weaver B."/>
            <person name="Ciecko A."/>
            <person name="Tallon L."/>
            <person name="Jackson J."/>
            <person name="Pai G."/>
            <person name="Aken S.V."/>
            <person name="Utterback T."/>
            <person name="Reidmuller S."/>
            <person name="Feldblyum T."/>
            <person name="Hsiao J."/>
            <person name="Zismann V."/>
            <person name="Iobst S."/>
            <person name="de Vazeille A.R."/>
            <person name="Buell C.R."/>
            <person name="Ying K."/>
            <person name="Li Y."/>
            <person name="Lu T."/>
            <person name="Huang Y."/>
            <person name="Zhao Q."/>
            <person name="Feng Q."/>
            <person name="Zhang L."/>
            <person name="Zhu J."/>
            <person name="Weng Q."/>
            <person name="Mu J."/>
            <person name="Lu Y."/>
            <person name="Fan D."/>
            <person name="Liu Y."/>
            <person name="Guan J."/>
            <person name="Zhang Y."/>
            <person name="Yu S."/>
            <person name="Liu X."/>
            <person name="Zhang Y."/>
            <person name="Hong G."/>
            <person name="Han B."/>
            <person name="Choisne N."/>
            <person name="Demange N."/>
            <person name="Orjeda G."/>
            <person name="Samain S."/>
            <person name="Cattolico L."/>
            <person name="Pelletier E."/>
            <person name="Couloux A."/>
            <person name="Segurens B."/>
            <person name="Wincker P."/>
            <person name="D'Hont A."/>
            <person name="Scarpelli C."/>
            <person name="Weissenbach J."/>
            <person name="Salanoubat M."/>
            <person name="Quetier F."/>
            <person name="Yu Y."/>
            <person name="Kim H.R."/>
            <person name="Rambo T."/>
            <person name="Currie J."/>
            <person name="Collura K."/>
            <person name="Luo M."/>
            <person name="Yang T."/>
            <person name="Ammiraju J.S.S."/>
            <person name="Engler F."/>
            <person name="Soderlund C."/>
            <person name="Wing R.A."/>
            <person name="Palmer L.E."/>
            <person name="de la Bastide M."/>
            <person name="Spiegel L."/>
            <person name="Nascimento L."/>
            <person name="Zutavern T."/>
            <person name="O'Shaughnessy A."/>
            <person name="Dike S."/>
            <person name="Dedhia N."/>
            <person name="Preston R."/>
            <person name="Balija V."/>
            <person name="McCombie W.R."/>
            <person name="Chow T."/>
            <person name="Chen H."/>
            <person name="Chung M."/>
            <person name="Chen C."/>
            <person name="Shaw J."/>
            <person name="Wu H."/>
            <person name="Hsiao K."/>
            <person name="Chao Y."/>
            <person name="Chu M."/>
            <person name="Cheng C."/>
            <person name="Hour A."/>
            <person name="Lee P."/>
            <person name="Lin S."/>
            <person name="Lin Y."/>
            <person name="Liou J."/>
            <person name="Liu S."/>
            <person name="Hsing Y."/>
            <person name="Raghuvanshi S."/>
            <person name="Mohanty A."/>
            <person name="Bharti A.K."/>
            <person name="Gaur A."/>
            <person name="Gupta V."/>
            <person name="Kumar D."/>
            <person name="Ravi V."/>
            <person name="Vij S."/>
            <person name="Kapur A."/>
            <person name="Khurana P."/>
            <person name="Khurana P."/>
            <person name="Khurana J.P."/>
            <person name="Tyagi A.K."/>
            <person name="Gaikwad K."/>
            <person name="Singh A."/>
            <person name="Dalal V."/>
            <person name="Srivastava S."/>
            <person name="Dixit A."/>
            <person name="Pal A.K."/>
            <person name="Ghazi I.A."/>
            <person name="Yadav M."/>
            <person name="Pandit A."/>
            <person name="Bhargava A."/>
            <person name="Sureshbabu K."/>
            <person name="Batra K."/>
            <person name="Sharma T.R."/>
            <person name="Mohapatra T."/>
            <person name="Singh N.K."/>
            <person name="Messing J."/>
            <person name="Nelson A.B."/>
            <person name="Fuks G."/>
            <person name="Kavchok S."/>
            <person name="Keizer G."/>
            <person name="Linton E."/>
            <person name="Llaca V."/>
            <person name="Song R."/>
            <person name="Tanyolac B."/>
            <person name="Young S."/>
            <person name="Ho-Il K."/>
            <person name="Hahn J.H."/>
            <person name="Sangsakoo G."/>
            <person name="Vanavichit A."/>
            <person name="de Mattos Luiz.A.T."/>
            <person name="Zimmer P.D."/>
            <person name="Malone G."/>
            <person name="Dellagostin O."/>
            <person name="de Oliveira A.C."/>
            <person name="Bevan M."/>
            <person name="Bancroft I."/>
            <person name="Minx P."/>
            <person name="Cordum H."/>
            <person name="Wilson R."/>
            <person name="Cheng Z."/>
            <person name="Jin W."/>
            <person name="Jiang J."/>
            <person name="Leong S.A."/>
            <person name="Iwama H."/>
            <person name="Gojobori T."/>
            <person name="Itoh T."/>
            <person name="Niimura Y."/>
            <person name="Fujii Y."/>
            <person name="Habara T."/>
            <person name="Sakai H."/>
            <person name="Sato Y."/>
            <person name="Wilson G."/>
            <person name="Kumar K."/>
            <person name="McCouch S."/>
            <person name="Juretic N."/>
            <person name="Hoen D."/>
            <person name="Wright S."/>
            <person name="Bruskiewich R."/>
            <person name="Bureau T."/>
            <person name="Miyao A."/>
            <person name="Hirochika H."/>
            <person name="Nishikawa T."/>
            <person name="Kadowaki K."/>
            <person name="Sugiura M."/>
            <person name="Burr B."/>
            <person name="Sasaki T."/>
        </authorList>
    </citation>
    <scope>NUCLEOTIDE SEQUENCE [LARGE SCALE GENOMIC DNA]</scope>
    <source>
        <strain evidence="3">cv. Nipponbare</strain>
    </source>
</reference>
<feature type="compositionally biased region" description="Basic residues" evidence="1">
    <location>
        <begin position="29"/>
        <end position="38"/>
    </location>
</feature>
<protein>
    <submittedName>
        <fullName evidence="2">Uncharacterized protein</fullName>
    </submittedName>
</protein>
<name>Q8GVV4_ORYSJ</name>
<evidence type="ECO:0000313" key="2">
    <source>
        <dbReference type="EMBL" id="BAC45100.1"/>
    </source>
</evidence>
<organism evidence="2 3">
    <name type="scientific">Oryza sativa subsp. japonica</name>
    <name type="common">Rice</name>
    <dbReference type="NCBI Taxonomy" id="39947"/>
    <lineage>
        <taxon>Eukaryota</taxon>
        <taxon>Viridiplantae</taxon>
        <taxon>Streptophyta</taxon>
        <taxon>Embryophyta</taxon>
        <taxon>Tracheophyta</taxon>
        <taxon>Spermatophyta</taxon>
        <taxon>Magnoliopsida</taxon>
        <taxon>Liliopsida</taxon>
        <taxon>Poales</taxon>
        <taxon>Poaceae</taxon>
        <taxon>BOP clade</taxon>
        <taxon>Oryzoideae</taxon>
        <taxon>Oryzeae</taxon>
        <taxon>Oryzinae</taxon>
        <taxon>Oryza</taxon>
        <taxon>Oryza sativa</taxon>
    </lineage>
</organism>
<feature type="region of interest" description="Disordered" evidence="1">
    <location>
        <begin position="140"/>
        <end position="177"/>
    </location>
</feature>
<dbReference type="Proteomes" id="UP000000763">
    <property type="component" value="Chromosome 8"/>
</dbReference>
<feature type="compositionally biased region" description="Basic and acidic residues" evidence="1">
    <location>
        <begin position="39"/>
        <end position="55"/>
    </location>
</feature>
<dbReference type="EMBL" id="AP003962">
    <property type="protein sequence ID" value="BAC45100.1"/>
    <property type="molecule type" value="Genomic_DNA"/>
</dbReference>
<sequence length="472" mass="51224">MAKGDTGGELQRAASSGRRRRRLSGDGPRHRRGRRASPRRCDDGDGDGKGSEWREQRWVTAGGRREAAALGFVWVSGFRRSSAQGSRRPRFVGGYTSSMESMFTVGSFTCSLNFVAGGGQRWRWTSLGWVATVAERARVAGGGGGGGADAERARAAADGGGASSSGRSGDGELGRPTVEAEVERDVRANYPQRPWPPSAAPSFFAAVLGSPPPLSAGVEGREKREGDWGKRYDRERAYLLPRRLTRIGTWVRCRPSHPSITGSQTGQKAVARRTSIGERRMPCHVALNATGAVGAPLINAPGGQRSRLLEAPAWSPRGGRARASGAVQPLGPEGYDEVLNYDVIMATMDTTIAHIMDQQEDIKIKSSMCWNSIRPPTTLLTSNGRQICIRALFLVREYLMESSPRPLSNGSNLIAKFCLSELQLKKQDVASPIKGLWACNFVWDPDSSGAHVGNKVDLHRQDQQLTKRCIDR</sequence>
<accession>Q8GVV4</accession>
<proteinExistence type="predicted"/>
<evidence type="ECO:0000313" key="3">
    <source>
        <dbReference type="Proteomes" id="UP000000763"/>
    </source>
</evidence>